<keyword evidence="2 7" id="KW-0813">Transport</keyword>
<feature type="transmembrane region" description="Helical" evidence="7">
    <location>
        <begin position="128"/>
        <end position="153"/>
    </location>
</feature>
<feature type="transmembrane region" description="Helical" evidence="7">
    <location>
        <begin position="195"/>
        <end position="215"/>
    </location>
</feature>
<feature type="transmembrane region" description="Helical" evidence="7">
    <location>
        <begin position="299"/>
        <end position="325"/>
    </location>
</feature>
<feature type="transmembrane region" description="Helical" evidence="7">
    <location>
        <begin position="7"/>
        <end position="27"/>
    </location>
</feature>
<protein>
    <submittedName>
        <fullName evidence="9">ABC transporter permease</fullName>
    </submittedName>
</protein>
<dbReference type="InterPro" id="IPR035906">
    <property type="entry name" value="MetI-like_sf"/>
</dbReference>
<evidence type="ECO:0000256" key="2">
    <source>
        <dbReference type="ARBA" id="ARBA00022448"/>
    </source>
</evidence>
<keyword evidence="5 7" id="KW-1133">Transmembrane helix</keyword>
<dbReference type="RefSeq" id="WP_264944817.1">
    <property type="nucleotide sequence ID" value="NZ_JAPDRA010000006.1"/>
</dbReference>
<evidence type="ECO:0000259" key="8">
    <source>
        <dbReference type="PROSITE" id="PS50928"/>
    </source>
</evidence>
<dbReference type="Pfam" id="PF00528">
    <property type="entry name" value="BPD_transp_1"/>
    <property type="match status" value="1"/>
</dbReference>
<gene>
    <name evidence="9" type="ORF">ACFQ1E_13680</name>
</gene>
<dbReference type="InterPro" id="IPR045621">
    <property type="entry name" value="BPD_transp_1_N"/>
</dbReference>
<evidence type="ECO:0000256" key="5">
    <source>
        <dbReference type="ARBA" id="ARBA00022989"/>
    </source>
</evidence>
<evidence type="ECO:0000313" key="10">
    <source>
        <dbReference type="Proteomes" id="UP001596977"/>
    </source>
</evidence>
<name>A0ABW3H9L4_9SPHN</name>
<feature type="transmembrane region" description="Helical" evidence="7">
    <location>
        <begin position="98"/>
        <end position="121"/>
    </location>
</feature>
<evidence type="ECO:0000256" key="6">
    <source>
        <dbReference type="ARBA" id="ARBA00023136"/>
    </source>
</evidence>
<dbReference type="EMBL" id="JBHTJG010000006">
    <property type="protein sequence ID" value="MFD0947395.1"/>
    <property type="molecule type" value="Genomic_DNA"/>
</dbReference>
<feature type="transmembrane region" description="Helical" evidence="7">
    <location>
        <begin position="254"/>
        <end position="279"/>
    </location>
</feature>
<dbReference type="CDD" id="cd06261">
    <property type="entry name" value="TM_PBP2"/>
    <property type="match status" value="1"/>
</dbReference>
<comment type="caution">
    <text evidence="9">The sequence shown here is derived from an EMBL/GenBank/DDBJ whole genome shotgun (WGS) entry which is preliminary data.</text>
</comment>
<reference evidence="10" key="1">
    <citation type="journal article" date="2019" name="Int. J. Syst. Evol. Microbiol.">
        <title>The Global Catalogue of Microorganisms (GCM) 10K type strain sequencing project: providing services to taxonomists for standard genome sequencing and annotation.</title>
        <authorList>
            <consortium name="The Broad Institute Genomics Platform"/>
            <consortium name="The Broad Institute Genome Sequencing Center for Infectious Disease"/>
            <person name="Wu L."/>
            <person name="Ma J."/>
        </authorList>
    </citation>
    <scope>NUCLEOTIDE SEQUENCE [LARGE SCALE GENOMIC DNA]</scope>
    <source>
        <strain evidence="10">CCUG 62982</strain>
    </source>
</reference>
<evidence type="ECO:0000256" key="7">
    <source>
        <dbReference type="RuleBase" id="RU363032"/>
    </source>
</evidence>
<dbReference type="SUPFAM" id="SSF161098">
    <property type="entry name" value="MetI-like"/>
    <property type="match status" value="1"/>
</dbReference>
<dbReference type="Proteomes" id="UP001596977">
    <property type="component" value="Unassembled WGS sequence"/>
</dbReference>
<evidence type="ECO:0000256" key="3">
    <source>
        <dbReference type="ARBA" id="ARBA00022475"/>
    </source>
</evidence>
<proteinExistence type="inferred from homology"/>
<keyword evidence="4 7" id="KW-0812">Transmembrane</keyword>
<dbReference type="Pfam" id="PF19300">
    <property type="entry name" value="BPD_transp_1_N"/>
    <property type="match status" value="1"/>
</dbReference>
<comment type="subcellular location">
    <subcellularLocation>
        <location evidence="1 7">Cell membrane</location>
        <topology evidence="1 7">Multi-pass membrane protein</topology>
    </subcellularLocation>
</comment>
<evidence type="ECO:0000256" key="1">
    <source>
        <dbReference type="ARBA" id="ARBA00004651"/>
    </source>
</evidence>
<organism evidence="9 10">
    <name type="scientific">Sphingomonas canadensis</name>
    <dbReference type="NCBI Taxonomy" id="1219257"/>
    <lineage>
        <taxon>Bacteria</taxon>
        <taxon>Pseudomonadati</taxon>
        <taxon>Pseudomonadota</taxon>
        <taxon>Alphaproteobacteria</taxon>
        <taxon>Sphingomonadales</taxon>
        <taxon>Sphingomonadaceae</taxon>
        <taxon>Sphingomonas</taxon>
    </lineage>
</organism>
<sequence>MIGQRLLMMIGVLFGVTLITFAISHIVPGDPAQMMAGPRAGAQAVAELRAQLGLDRPLYVQYLSFLGDLLQGDLGTSVVTRRPVLPELLSYFPATVELMLVSLAASVVLGVALGVAAAVYADRWPDHLLRLFAITGVSAPRFVTALLLMLFFYGQLNLLPGGGRLDPALTPPPTVTGMLLIDSLLAGDLVAFGDAALHLALPTLTLAVSTAGGFMRLTRTAMLEALGEDYIRTARAMGLRRSTIILRHALRNALLPLVTVVGMAVGGLLFGSVVVETIFAWPGAGSYVLAATFALDFPVIMGFTVVVSVVYVVTNLIVDLLYLLVDPRIRGVA</sequence>
<dbReference type="Gene3D" id="1.10.3720.10">
    <property type="entry name" value="MetI-like"/>
    <property type="match status" value="1"/>
</dbReference>
<keyword evidence="6 7" id="KW-0472">Membrane</keyword>
<comment type="similarity">
    <text evidence="7">Belongs to the binding-protein-dependent transport system permease family.</text>
</comment>
<dbReference type="PANTHER" id="PTHR43163">
    <property type="entry name" value="DIPEPTIDE TRANSPORT SYSTEM PERMEASE PROTEIN DPPB-RELATED"/>
    <property type="match status" value="1"/>
</dbReference>
<keyword evidence="3" id="KW-1003">Cell membrane</keyword>
<accession>A0ABW3H9L4</accession>
<evidence type="ECO:0000256" key="4">
    <source>
        <dbReference type="ARBA" id="ARBA00022692"/>
    </source>
</evidence>
<dbReference type="PROSITE" id="PS50928">
    <property type="entry name" value="ABC_TM1"/>
    <property type="match status" value="1"/>
</dbReference>
<dbReference type="PANTHER" id="PTHR43163:SF8">
    <property type="entry name" value="D,D-DIPEPTIDE TRANSPORT SYSTEM PERMEASE PROTEIN DDPB-RELATED"/>
    <property type="match status" value="1"/>
</dbReference>
<keyword evidence="10" id="KW-1185">Reference proteome</keyword>
<feature type="domain" description="ABC transmembrane type-1" evidence="8">
    <location>
        <begin position="92"/>
        <end position="322"/>
    </location>
</feature>
<evidence type="ECO:0000313" key="9">
    <source>
        <dbReference type="EMBL" id="MFD0947395.1"/>
    </source>
</evidence>
<dbReference type="InterPro" id="IPR000515">
    <property type="entry name" value="MetI-like"/>
</dbReference>